<dbReference type="RefSeq" id="WP_192557168.1">
    <property type="nucleotide sequence ID" value="NZ_JACZZA010000012.1"/>
</dbReference>
<proteinExistence type="predicted"/>
<keyword evidence="1" id="KW-1133">Transmembrane helix</keyword>
<evidence type="ECO:0000313" key="2">
    <source>
        <dbReference type="EMBL" id="MBE1162340.1"/>
    </source>
</evidence>
<reference evidence="2 3" key="1">
    <citation type="submission" date="2020-09" db="EMBL/GenBank/DDBJ databases">
        <title>Dyella sp. 7MK23 isolated from forest soil.</title>
        <authorList>
            <person name="Fu J."/>
        </authorList>
    </citation>
    <scope>NUCLEOTIDE SEQUENCE [LARGE SCALE GENOMIC DNA]</scope>
    <source>
        <strain evidence="2 3">7MK23</strain>
    </source>
</reference>
<evidence type="ECO:0000256" key="1">
    <source>
        <dbReference type="SAM" id="Phobius"/>
    </source>
</evidence>
<organism evidence="2 3">
    <name type="scientific">Dyella acidiphila</name>
    <dbReference type="NCBI Taxonomy" id="2775866"/>
    <lineage>
        <taxon>Bacteria</taxon>
        <taxon>Pseudomonadati</taxon>
        <taxon>Pseudomonadota</taxon>
        <taxon>Gammaproteobacteria</taxon>
        <taxon>Lysobacterales</taxon>
        <taxon>Rhodanobacteraceae</taxon>
        <taxon>Dyella</taxon>
    </lineage>
</organism>
<feature type="transmembrane region" description="Helical" evidence="1">
    <location>
        <begin position="21"/>
        <end position="40"/>
    </location>
</feature>
<keyword evidence="1" id="KW-0812">Transmembrane</keyword>
<dbReference type="Proteomes" id="UP000651010">
    <property type="component" value="Unassembled WGS sequence"/>
</dbReference>
<keyword evidence="1" id="KW-0472">Membrane</keyword>
<protein>
    <submittedName>
        <fullName evidence="2">Uncharacterized protein</fullName>
    </submittedName>
</protein>
<accession>A0ABR9GE64</accession>
<dbReference type="EMBL" id="JACZZA010000012">
    <property type="protein sequence ID" value="MBE1162340.1"/>
    <property type="molecule type" value="Genomic_DNA"/>
</dbReference>
<sequence length="114" mass="13063">MDSEAYFKRVQEIWFGKLSERYARALSLAFVTWIATSFAIRFDWNWLSNLTTSILDAKPLVFFLLCWCVVRIFELSRVTFFKAKGGDSKLSRRLLDGTTDAATVKTRSGLSGLH</sequence>
<evidence type="ECO:0000313" key="3">
    <source>
        <dbReference type="Proteomes" id="UP000651010"/>
    </source>
</evidence>
<feature type="transmembrane region" description="Helical" evidence="1">
    <location>
        <begin position="60"/>
        <end position="80"/>
    </location>
</feature>
<keyword evidence="3" id="KW-1185">Reference proteome</keyword>
<comment type="caution">
    <text evidence="2">The sequence shown here is derived from an EMBL/GenBank/DDBJ whole genome shotgun (WGS) entry which is preliminary data.</text>
</comment>
<name>A0ABR9GE64_9GAMM</name>
<gene>
    <name evidence="2" type="ORF">IGX34_18295</name>
</gene>